<dbReference type="AlphaFoldDB" id="A0A8J8P6E3"/>
<keyword evidence="7" id="KW-0998">Cell outer membrane</keyword>
<evidence type="ECO:0008006" key="10">
    <source>
        <dbReference type="Google" id="ProtNLM"/>
    </source>
</evidence>
<dbReference type="PANTHER" id="PTHR11319">
    <property type="entry name" value="G PROTEIN-COUPLED RECEPTOR-RELATED"/>
    <property type="match status" value="1"/>
</dbReference>
<keyword evidence="9" id="KW-1185">Reference proteome</keyword>
<dbReference type="OrthoDB" id="325981at2759"/>
<dbReference type="SUPFAM" id="SSF51126">
    <property type="entry name" value="Pectin lyase-like"/>
    <property type="match status" value="2"/>
</dbReference>
<dbReference type="GO" id="GO:0005576">
    <property type="term" value="C:extracellular region"/>
    <property type="evidence" value="ECO:0007669"/>
    <property type="project" value="UniProtKB-SubCell"/>
</dbReference>
<accession>A0A8J8P6E3</accession>
<evidence type="ECO:0000256" key="7">
    <source>
        <dbReference type="ARBA" id="ARBA00023237"/>
    </source>
</evidence>
<proteinExistence type="predicted"/>
<evidence type="ECO:0000256" key="2">
    <source>
        <dbReference type="ARBA" id="ARBA00004442"/>
    </source>
</evidence>
<dbReference type="Proteomes" id="UP000785679">
    <property type="component" value="Unassembled WGS sequence"/>
</dbReference>
<evidence type="ECO:0000256" key="3">
    <source>
        <dbReference type="ARBA" id="ARBA00004613"/>
    </source>
</evidence>
<dbReference type="Pfam" id="PF02415">
    <property type="entry name" value="Chlam_PMP"/>
    <property type="match status" value="2"/>
</dbReference>
<gene>
    <name evidence="8" type="ORF">FGO68_gene12526</name>
</gene>
<evidence type="ECO:0000256" key="1">
    <source>
        <dbReference type="ARBA" id="ARBA00004196"/>
    </source>
</evidence>
<evidence type="ECO:0000313" key="8">
    <source>
        <dbReference type="EMBL" id="TNV87912.1"/>
    </source>
</evidence>
<sequence>MLIQDSKISNLFDPNAFSDFVSANDREASYLSLMVGNSMIKLMRTGRVKIFGCEIFGNHNAAKGGFIDLQQQSSVVIQDSTVRDMIALSAGAINVFYKSRIIIYNSTFTRLASFDTGVIEISDDSDMSVSNSRFHHNAAEINGVFKISGDSTFSIVDTTIDKNMAQQNSVGQVIQAKVGGTLTRVSIKDNQAWLTEKEKESSDGITLEILSCKGPIIIDQCDFNDNHAVAKTPNILLSNVRSFTVTNSIFWNSIREKGNLKRIYGGFINIISSSNLMIRQTQFINGTALLGGAIFTWGDTDLLIEDTKFLENTAQKSGGAIQGDSIANLQIRGASLFYRNEASQQGDSILIQNAPLSTISIIGAKFQSNQVSNFIYMNTARSFQILDTSFSLNLNPTLIYNKTAGVHLVDIDVLQLQRSSFTRLEGSNRRGGGALLIEETQIATVGSIGLISDCTFEESRSITSGGGLSVINVEKLEVVKSTFSNNVAEAQGGALLYSCNELPKSCMLVLNGTKFINNTAKIEGGAIKWNYFEPVMIDVIFIGNNANIYGDDIASVARNLVQISEKDVGARRIVPSNQIISQTLGSNILQSGGKSSLYFGLIDKYGSFVRVDSKSKLFIKQGTLSLKYSIQTANYLSRYNYNSPGIIYSNTMRLGFLQSGRHDPRWKAKYFSSADLLYRWR</sequence>
<keyword evidence="4" id="KW-0964">Secreted</keyword>
<evidence type="ECO:0000256" key="6">
    <source>
        <dbReference type="ARBA" id="ARBA00023136"/>
    </source>
</evidence>
<keyword evidence="6" id="KW-0472">Membrane</keyword>
<evidence type="ECO:0000256" key="5">
    <source>
        <dbReference type="ARBA" id="ARBA00022729"/>
    </source>
</evidence>
<dbReference type="EMBL" id="RRYP01000152">
    <property type="protein sequence ID" value="TNV87912.1"/>
    <property type="molecule type" value="Genomic_DNA"/>
</dbReference>
<organism evidence="8 9">
    <name type="scientific">Halteria grandinella</name>
    <dbReference type="NCBI Taxonomy" id="5974"/>
    <lineage>
        <taxon>Eukaryota</taxon>
        <taxon>Sar</taxon>
        <taxon>Alveolata</taxon>
        <taxon>Ciliophora</taxon>
        <taxon>Intramacronucleata</taxon>
        <taxon>Spirotrichea</taxon>
        <taxon>Stichotrichia</taxon>
        <taxon>Sporadotrichida</taxon>
        <taxon>Halteriidae</taxon>
        <taxon>Halteria</taxon>
    </lineage>
</organism>
<evidence type="ECO:0000256" key="4">
    <source>
        <dbReference type="ARBA" id="ARBA00022525"/>
    </source>
</evidence>
<dbReference type="PANTHER" id="PTHR11319:SF35">
    <property type="entry name" value="OUTER MEMBRANE PROTEIN PMPC-RELATED"/>
    <property type="match status" value="1"/>
</dbReference>
<name>A0A8J8P6E3_HALGN</name>
<reference evidence="8" key="1">
    <citation type="submission" date="2019-06" db="EMBL/GenBank/DDBJ databases">
        <authorList>
            <person name="Zheng W."/>
        </authorList>
    </citation>
    <scope>NUCLEOTIDE SEQUENCE</scope>
    <source>
        <strain evidence="8">QDHG01</strain>
    </source>
</reference>
<comment type="subcellular location">
    <subcellularLocation>
        <location evidence="1">Cell envelope</location>
    </subcellularLocation>
    <subcellularLocation>
        <location evidence="2">Cell outer membrane</location>
    </subcellularLocation>
    <subcellularLocation>
        <location evidence="3">Secreted</location>
    </subcellularLocation>
</comment>
<dbReference type="InterPro" id="IPR011050">
    <property type="entry name" value="Pectin_lyase_fold/virulence"/>
</dbReference>
<dbReference type="InterPro" id="IPR003368">
    <property type="entry name" value="POMP_repeat"/>
</dbReference>
<evidence type="ECO:0000313" key="9">
    <source>
        <dbReference type="Proteomes" id="UP000785679"/>
    </source>
</evidence>
<keyword evidence="5" id="KW-0732">Signal</keyword>
<protein>
    <recommendedName>
        <fullName evidence="10">Right handed beta helix domain-containing protein</fullName>
    </recommendedName>
</protein>
<dbReference type="NCBIfam" id="TIGR01376">
    <property type="entry name" value="POMP_repeat"/>
    <property type="match status" value="1"/>
</dbReference>
<comment type="caution">
    <text evidence="8">The sequence shown here is derived from an EMBL/GenBank/DDBJ whole genome shotgun (WGS) entry which is preliminary data.</text>
</comment>